<reference evidence="2" key="1">
    <citation type="submission" date="2020-04" db="EMBL/GenBank/DDBJ databases">
        <authorList>
            <person name="Alioto T."/>
            <person name="Alioto T."/>
            <person name="Gomez Garrido J."/>
        </authorList>
    </citation>
    <scope>NUCLEOTIDE SEQUENCE</scope>
    <source>
        <strain evidence="2">A484AB</strain>
    </source>
</reference>
<dbReference type="Proteomes" id="UP001152795">
    <property type="component" value="Unassembled WGS sequence"/>
</dbReference>
<dbReference type="EMBL" id="CACRXK020000262">
    <property type="protein sequence ID" value="CAB3980153.1"/>
    <property type="molecule type" value="Genomic_DNA"/>
</dbReference>
<comment type="caution">
    <text evidence="2">The sequence shown here is derived from an EMBL/GenBank/DDBJ whole genome shotgun (WGS) entry which is preliminary data.</text>
</comment>
<gene>
    <name evidence="2" type="ORF">PACLA_8A072977</name>
</gene>
<evidence type="ECO:0000313" key="3">
    <source>
        <dbReference type="Proteomes" id="UP001152795"/>
    </source>
</evidence>
<evidence type="ECO:0000256" key="1">
    <source>
        <dbReference type="SAM" id="MobiDB-lite"/>
    </source>
</evidence>
<organism evidence="2 3">
    <name type="scientific">Paramuricea clavata</name>
    <name type="common">Red gorgonian</name>
    <name type="synonym">Violescent sea-whip</name>
    <dbReference type="NCBI Taxonomy" id="317549"/>
    <lineage>
        <taxon>Eukaryota</taxon>
        <taxon>Metazoa</taxon>
        <taxon>Cnidaria</taxon>
        <taxon>Anthozoa</taxon>
        <taxon>Octocorallia</taxon>
        <taxon>Malacalcyonacea</taxon>
        <taxon>Plexauridae</taxon>
        <taxon>Paramuricea</taxon>
    </lineage>
</organism>
<dbReference type="AlphaFoldDB" id="A0A6S7FSQ9"/>
<feature type="region of interest" description="Disordered" evidence="1">
    <location>
        <begin position="199"/>
        <end position="229"/>
    </location>
</feature>
<sequence>MEEAKNRYDDLRKLDVLLRELNTQGISKQVNSNRRFMNQVKSAVEGLEDDVNRAKSSYLGAFELIEDAKTRDNTTTDPRYLQLLKNRGLDPSSERKMKEIQSSYLHLDNKLREVNMALDEQWDNQNKQKRKMQSPCLDTIYQTMRQNRNIVRNQSLQLEAISRRVNNGSIRTNRWDRKEDSVSESEDVLSLSDRLRKQKLNASTKETDNVSARKKSELRQMLSKRSTVP</sequence>
<keyword evidence="3" id="KW-1185">Reference proteome</keyword>
<evidence type="ECO:0000313" key="2">
    <source>
        <dbReference type="EMBL" id="CAB3980153.1"/>
    </source>
</evidence>
<name>A0A6S7FSQ9_PARCT</name>
<protein>
    <submittedName>
        <fullName evidence="2">Uncharacterized protein</fullName>
    </submittedName>
</protein>
<dbReference type="OrthoDB" id="248320at2759"/>
<accession>A0A6S7FSQ9</accession>
<feature type="non-terminal residue" evidence="2">
    <location>
        <position position="229"/>
    </location>
</feature>
<proteinExistence type="predicted"/>